<dbReference type="InterPro" id="IPR006976">
    <property type="entry name" value="VanZ-like"/>
</dbReference>
<feature type="transmembrane region" description="Helical" evidence="2">
    <location>
        <begin position="1021"/>
        <end position="1041"/>
    </location>
</feature>
<feature type="transmembrane region" description="Helical" evidence="2">
    <location>
        <begin position="308"/>
        <end position="327"/>
    </location>
</feature>
<dbReference type="AlphaFoldDB" id="A0A0G3FY88"/>
<protein>
    <submittedName>
        <fullName evidence="4">VanZ family protein</fullName>
    </submittedName>
</protein>
<feature type="transmembrane region" description="Helical" evidence="2">
    <location>
        <begin position="65"/>
        <end position="84"/>
    </location>
</feature>
<dbReference type="STRING" id="106634.TVD_00500"/>
<evidence type="ECO:0000256" key="1">
    <source>
        <dbReference type="SAM" id="MobiDB-lite"/>
    </source>
</evidence>
<feature type="transmembrane region" description="Helical" evidence="2">
    <location>
        <begin position="624"/>
        <end position="640"/>
    </location>
</feature>
<keyword evidence="2" id="KW-1133">Transmembrane helix</keyword>
<feature type="transmembrane region" description="Helical" evidence="2">
    <location>
        <begin position="584"/>
        <end position="603"/>
    </location>
</feature>
<dbReference type="RefSeq" id="WP_047250518.1">
    <property type="nucleotide sequence ID" value="NZ_CP011367.1"/>
</dbReference>
<dbReference type="OrthoDB" id="283584at2"/>
<feature type="transmembrane region" description="Helical" evidence="2">
    <location>
        <begin position="721"/>
        <end position="740"/>
    </location>
</feature>
<feature type="transmembrane region" description="Helical" evidence="2">
    <location>
        <begin position="364"/>
        <end position="384"/>
    </location>
</feature>
<feature type="transmembrane region" description="Helical" evidence="2">
    <location>
        <begin position="554"/>
        <end position="572"/>
    </location>
</feature>
<feature type="domain" description="VanZ-like" evidence="3">
    <location>
        <begin position="30"/>
        <end position="144"/>
    </location>
</feature>
<feature type="transmembrane region" description="Helical" evidence="2">
    <location>
        <begin position="163"/>
        <end position="183"/>
    </location>
</feature>
<feature type="transmembrane region" description="Helical" evidence="2">
    <location>
        <begin position="1077"/>
        <end position="1095"/>
    </location>
</feature>
<gene>
    <name evidence="4" type="ORF">TVD_00500</name>
</gene>
<sequence length="1107" mass="119448">MSRPRAGSEPLSLRTCALWAWLSLGAAVYLTLLPFEFGSMSLERAWEIYRGMSLTGPGTSGRQQFMANALMFLPLGFFWTAWLTHGRRNRLLAIGAFVFVAALGLAVTAGVEFLQVWLPYRHPAAADIAGNFSGAVAGSLAWLALRDPLARWRRVLEGAGAQALTAGLVIYAAAYVMVGFVPFDLVLAMDELRARLASDAWGWWVAAGACTSGIRCISWLTLEVVASIPVGLLLALWLHRRGASLLGAGIPLALLLAGLLELLNLATLSGIAEGRSVLLRALGMGIGLVLFRNLPVHPHGVIRTLQQFATPILVIGAVFYALLLVALNHGFGPFHADVEAARTQWAGLNLWPFYYHYHVDEIHALRSTALHLAMYAPLGFLVWLWQLRRPLQPSALNLLAVVAGVVLALLVEAAKLFVDGARPDPASLVLAGLAAWAMAALLQWLGRASAVGGAPAGRAAAEPRGPHPEPAGPGPSSRGFQRLRQALAGLLALATLLLAVTWPVVPVALSAGLLAYAALLAWRPQGWLFVIPVLLATLDLTLYHGRLFVSELDLFLLMTLAMALWLGPHALHSGASLLPRGIRWALGLLVASTLISLAVALFPPGTWNPGEAVHFAHQWNALRVAKGLLWAVVLLAMLRVAPVPVPEQVTRWFLPGVALALLAQLAFVVRERVTYPGLLNFDSGYRLSGLFSEMQAGGPSIETFLVLAFPLALIWCWRQRLGLMLAGSALLAVGTAYAVAMTYSRGGYLGLAVAVVVLAVGVLLAALHGRMQARQGALVGVLLPVVAIALVAGTTLGGFAEQRMSHIERDFGIRMDHWQAALELPGGGPLSPLFGRGVGSFPEHYRTGNRDGRLPGNLAFTRAEGEPRLQIGGGDSLFVNQRVSLPRDGLYTLTVEAASAQPTGFRVFICEKPIRHSFVCRSEGMRLEDGGRQTFQWSFDLDPMETRPWPIQRGLVLSLGVDARQRSVTEFYSVQVRDSAGREYVANGDFEHLGRYWYFTTDHLWPWRVENQWLEIYFDQGWLGLLAFVWLTLAALVLLLRRSLAGDAVALASTAALTGALSIGVFSTLFYSPRIALLFYLVLLLGVAASAAPAAKGVRQSAKPRAG</sequence>
<evidence type="ECO:0000259" key="3">
    <source>
        <dbReference type="Pfam" id="PF04892"/>
    </source>
</evidence>
<feature type="transmembrane region" description="Helical" evidence="2">
    <location>
        <begin position="426"/>
        <end position="445"/>
    </location>
</feature>
<dbReference type="Proteomes" id="UP000064201">
    <property type="component" value="Chromosome"/>
</dbReference>
<dbReference type="PANTHER" id="PTHR37422:SF13">
    <property type="entry name" value="LIPOPOLYSACCHARIDE BIOSYNTHESIS PROTEIN PA4999-RELATED"/>
    <property type="match status" value="1"/>
</dbReference>
<feature type="transmembrane region" description="Helical" evidence="2">
    <location>
        <begin position="124"/>
        <end position="143"/>
    </location>
</feature>
<feature type="transmembrane region" description="Helical" evidence="2">
    <location>
        <begin position="1048"/>
        <end position="1071"/>
    </location>
</feature>
<dbReference type="PATRIC" id="fig|106634.4.peg.103"/>
<dbReference type="KEGG" id="tvr:TVD_00500"/>
<reference evidence="4 5" key="1">
    <citation type="submission" date="2015-04" db="EMBL/GenBank/DDBJ databases">
        <title>Complete Sequence for the Genome of the Thioalkalivibrio versutus D301.</title>
        <authorList>
            <person name="Mu T."/>
            <person name="Zhou J."/>
            <person name="Xu X."/>
        </authorList>
    </citation>
    <scope>NUCLEOTIDE SEQUENCE [LARGE SCALE GENOMIC DNA]</scope>
    <source>
        <strain evidence="4 5">D301</strain>
    </source>
</reference>
<feature type="transmembrane region" description="Helical" evidence="2">
    <location>
        <begin position="746"/>
        <end position="767"/>
    </location>
</feature>
<feature type="transmembrane region" description="Helical" evidence="2">
    <location>
        <begin position="652"/>
        <end position="669"/>
    </location>
</feature>
<feature type="region of interest" description="Disordered" evidence="1">
    <location>
        <begin position="456"/>
        <end position="478"/>
    </location>
</feature>
<dbReference type="Pfam" id="PF04892">
    <property type="entry name" value="VanZ"/>
    <property type="match status" value="1"/>
</dbReference>
<feature type="transmembrane region" description="Helical" evidence="2">
    <location>
        <begin position="243"/>
        <end position="265"/>
    </location>
</feature>
<feature type="transmembrane region" description="Helical" evidence="2">
    <location>
        <begin position="779"/>
        <end position="800"/>
    </location>
</feature>
<evidence type="ECO:0000256" key="2">
    <source>
        <dbReference type="SAM" id="Phobius"/>
    </source>
</evidence>
<feature type="transmembrane region" description="Helical" evidence="2">
    <location>
        <begin position="277"/>
        <end position="296"/>
    </location>
</feature>
<keyword evidence="2" id="KW-0472">Membrane</keyword>
<keyword evidence="2" id="KW-0812">Transmembrane</keyword>
<proteinExistence type="predicted"/>
<keyword evidence="5" id="KW-1185">Reference proteome</keyword>
<accession>A0A0G3FY88</accession>
<dbReference type="EMBL" id="CP011367">
    <property type="protein sequence ID" value="AKJ93933.1"/>
    <property type="molecule type" value="Genomic_DNA"/>
</dbReference>
<feature type="transmembrane region" description="Helical" evidence="2">
    <location>
        <begin position="12"/>
        <end position="32"/>
    </location>
</feature>
<organism evidence="4 5">
    <name type="scientific">Thioalkalivibrio versutus</name>
    <dbReference type="NCBI Taxonomy" id="106634"/>
    <lineage>
        <taxon>Bacteria</taxon>
        <taxon>Pseudomonadati</taxon>
        <taxon>Pseudomonadota</taxon>
        <taxon>Gammaproteobacteria</taxon>
        <taxon>Chromatiales</taxon>
        <taxon>Ectothiorhodospiraceae</taxon>
        <taxon>Thioalkalivibrio</taxon>
    </lineage>
</organism>
<name>A0A0G3FY88_9GAMM</name>
<feature type="transmembrane region" description="Helical" evidence="2">
    <location>
        <begin position="486"/>
        <end position="519"/>
    </location>
</feature>
<feature type="transmembrane region" description="Helical" evidence="2">
    <location>
        <begin position="91"/>
        <end position="118"/>
    </location>
</feature>
<feature type="transmembrane region" description="Helical" evidence="2">
    <location>
        <begin position="396"/>
        <end position="414"/>
    </location>
</feature>
<evidence type="ECO:0000313" key="5">
    <source>
        <dbReference type="Proteomes" id="UP000064201"/>
    </source>
</evidence>
<dbReference type="InterPro" id="IPR051533">
    <property type="entry name" value="WaaL-like"/>
</dbReference>
<feature type="transmembrane region" description="Helical" evidence="2">
    <location>
        <begin position="203"/>
        <end position="236"/>
    </location>
</feature>
<evidence type="ECO:0000313" key="4">
    <source>
        <dbReference type="EMBL" id="AKJ93933.1"/>
    </source>
</evidence>
<dbReference type="PANTHER" id="PTHR37422">
    <property type="entry name" value="TEICHURONIC ACID BIOSYNTHESIS PROTEIN TUAE"/>
    <property type="match status" value="1"/>
</dbReference>